<protein>
    <submittedName>
        <fullName evidence="1">Uncharacterized protein</fullName>
    </submittedName>
</protein>
<proteinExistence type="predicted"/>
<evidence type="ECO:0000313" key="1">
    <source>
        <dbReference type="EMBL" id="KAF3565173.1"/>
    </source>
</evidence>
<dbReference type="EMBL" id="QGKV02000759">
    <property type="protein sequence ID" value="KAF3565173.1"/>
    <property type="molecule type" value="Genomic_DNA"/>
</dbReference>
<organism evidence="1 2">
    <name type="scientific">Brassica cretica</name>
    <name type="common">Mustard</name>
    <dbReference type="NCBI Taxonomy" id="69181"/>
    <lineage>
        <taxon>Eukaryota</taxon>
        <taxon>Viridiplantae</taxon>
        <taxon>Streptophyta</taxon>
        <taxon>Embryophyta</taxon>
        <taxon>Tracheophyta</taxon>
        <taxon>Spermatophyta</taxon>
        <taxon>Magnoliopsida</taxon>
        <taxon>eudicotyledons</taxon>
        <taxon>Gunneridae</taxon>
        <taxon>Pentapetalae</taxon>
        <taxon>rosids</taxon>
        <taxon>malvids</taxon>
        <taxon>Brassicales</taxon>
        <taxon>Brassicaceae</taxon>
        <taxon>Brassiceae</taxon>
        <taxon>Brassica</taxon>
    </lineage>
</organism>
<evidence type="ECO:0000313" key="2">
    <source>
        <dbReference type="Proteomes" id="UP000266723"/>
    </source>
</evidence>
<accession>A0ABQ7D193</accession>
<sequence length="129" mass="14601">MRSIMLATSESSPASSFAASLAPKTLQVHAQQYQKKQGNSTAILTRSSKFGTFDPQGSALLIDRQQHLCVARFLSTTVDPNTSPVDEIHAHHCRPKTLTFRRPTSFIRHRSILHPRHRSILSRETWLRL</sequence>
<keyword evidence="2" id="KW-1185">Reference proteome</keyword>
<name>A0ABQ7D193_BRACR</name>
<gene>
    <name evidence="1" type="ORF">DY000_02014637</name>
</gene>
<reference evidence="1 2" key="1">
    <citation type="journal article" date="2020" name="BMC Genomics">
        <title>Intraspecific diversification of the crop wild relative Brassica cretica Lam. using demographic model selection.</title>
        <authorList>
            <person name="Kioukis A."/>
            <person name="Michalopoulou V.A."/>
            <person name="Briers L."/>
            <person name="Pirintsos S."/>
            <person name="Studholme D.J."/>
            <person name="Pavlidis P."/>
            <person name="Sarris P.F."/>
        </authorList>
    </citation>
    <scope>NUCLEOTIDE SEQUENCE [LARGE SCALE GENOMIC DNA]</scope>
    <source>
        <strain evidence="2">cv. PFS-1207/04</strain>
    </source>
</reference>
<comment type="caution">
    <text evidence="1">The sequence shown here is derived from an EMBL/GenBank/DDBJ whole genome shotgun (WGS) entry which is preliminary data.</text>
</comment>
<dbReference type="Proteomes" id="UP000266723">
    <property type="component" value="Unassembled WGS sequence"/>
</dbReference>